<dbReference type="Proteomes" id="UP001236795">
    <property type="component" value="Unassembled WGS sequence"/>
</dbReference>
<protein>
    <recommendedName>
        <fullName evidence="5">Integral membrane protein</fullName>
    </recommendedName>
</protein>
<feature type="transmembrane region" description="Helical" evidence="2">
    <location>
        <begin position="28"/>
        <end position="46"/>
    </location>
</feature>
<organism evidence="3 4">
    <name type="scientific">Streptomyces thermodiastaticus</name>
    <dbReference type="NCBI Taxonomy" id="44061"/>
    <lineage>
        <taxon>Bacteria</taxon>
        <taxon>Bacillati</taxon>
        <taxon>Actinomycetota</taxon>
        <taxon>Actinomycetes</taxon>
        <taxon>Kitasatosporales</taxon>
        <taxon>Streptomycetaceae</taxon>
        <taxon>Streptomyces</taxon>
    </lineage>
</organism>
<accession>A0ABU0KT17</accession>
<feature type="compositionally biased region" description="Basic and acidic residues" evidence="1">
    <location>
        <begin position="10"/>
        <end position="26"/>
    </location>
</feature>
<evidence type="ECO:0000256" key="2">
    <source>
        <dbReference type="SAM" id="Phobius"/>
    </source>
</evidence>
<evidence type="ECO:0008006" key="5">
    <source>
        <dbReference type="Google" id="ProtNLM"/>
    </source>
</evidence>
<proteinExistence type="predicted"/>
<keyword evidence="2" id="KW-0472">Membrane</keyword>
<dbReference type="EMBL" id="JAUSWC010000032">
    <property type="protein sequence ID" value="MDQ0491423.1"/>
    <property type="molecule type" value="Genomic_DNA"/>
</dbReference>
<feature type="transmembrane region" description="Helical" evidence="2">
    <location>
        <begin position="58"/>
        <end position="77"/>
    </location>
</feature>
<comment type="caution">
    <text evidence="3">The sequence shown here is derived from an EMBL/GenBank/DDBJ whole genome shotgun (WGS) entry which is preliminary data.</text>
</comment>
<name>A0ABU0KT17_9ACTN</name>
<evidence type="ECO:0000313" key="4">
    <source>
        <dbReference type="Proteomes" id="UP001236795"/>
    </source>
</evidence>
<gene>
    <name evidence="3" type="ORF">QO019_006320</name>
</gene>
<keyword evidence="2" id="KW-0812">Transmembrane</keyword>
<feature type="region of interest" description="Disordered" evidence="1">
    <location>
        <begin position="1"/>
        <end position="26"/>
    </location>
</feature>
<sequence>MTDVAGGTRMTREKNSQNDNGSRGDDSHIWGTVGVVVGGVLAFKVLSAMGVRENEDLTLVEITTAVALLFGPVYVLTTAGKHLRKDVEVGKSTNATYWTTMAGLSVSALTLAGVTSIDDLIGLIK</sequence>
<evidence type="ECO:0000256" key="1">
    <source>
        <dbReference type="SAM" id="MobiDB-lite"/>
    </source>
</evidence>
<evidence type="ECO:0000313" key="3">
    <source>
        <dbReference type="EMBL" id="MDQ0491423.1"/>
    </source>
</evidence>
<reference evidence="3 4" key="1">
    <citation type="submission" date="2023-07" db="EMBL/GenBank/DDBJ databases">
        <title>Genomic Encyclopedia of Type Strains, Phase IV (KMG-IV): sequencing the most valuable type-strain genomes for metagenomic binning, comparative biology and taxonomic classification.</title>
        <authorList>
            <person name="Goeker M."/>
        </authorList>
    </citation>
    <scope>NUCLEOTIDE SEQUENCE [LARGE SCALE GENOMIC DNA]</scope>
    <source>
        <strain evidence="3 4">DSM 40573</strain>
    </source>
</reference>
<feature type="transmembrane region" description="Helical" evidence="2">
    <location>
        <begin position="97"/>
        <end position="117"/>
    </location>
</feature>
<keyword evidence="2" id="KW-1133">Transmembrane helix</keyword>
<keyword evidence="4" id="KW-1185">Reference proteome</keyword>